<keyword evidence="2" id="KW-1185">Reference proteome</keyword>
<dbReference type="Proteomes" id="UP001152531">
    <property type="component" value="Unassembled WGS sequence"/>
</dbReference>
<evidence type="ECO:0000313" key="2">
    <source>
        <dbReference type="Proteomes" id="UP001152531"/>
    </source>
</evidence>
<name>A0ACA9YDJ0_9ASCO</name>
<dbReference type="EMBL" id="CALSDN010000013">
    <property type="protein sequence ID" value="CAH6723141.1"/>
    <property type="molecule type" value="Genomic_DNA"/>
</dbReference>
<protein>
    <submittedName>
        <fullName evidence="1">D-arabinose 1-dehydrogenase</fullName>
    </submittedName>
</protein>
<proteinExistence type="predicted"/>
<organism evidence="1 2">
    <name type="scientific">[Candida] jaroonii</name>
    <dbReference type="NCBI Taxonomy" id="467808"/>
    <lineage>
        <taxon>Eukaryota</taxon>
        <taxon>Fungi</taxon>
        <taxon>Dikarya</taxon>
        <taxon>Ascomycota</taxon>
        <taxon>Saccharomycotina</taxon>
        <taxon>Pichiomycetes</taxon>
        <taxon>Debaryomycetaceae</taxon>
        <taxon>Yamadazyma</taxon>
    </lineage>
</organism>
<comment type="caution">
    <text evidence="1">The sequence shown here is derived from an EMBL/GenBank/DDBJ whole genome shotgun (WGS) entry which is preliminary data.</text>
</comment>
<reference evidence="1" key="1">
    <citation type="submission" date="2022-06" db="EMBL/GenBank/DDBJ databases">
        <authorList>
            <person name="Legras J.-L."/>
            <person name="Devillers H."/>
            <person name="Grondin C."/>
        </authorList>
    </citation>
    <scope>NUCLEOTIDE SEQUENCE</scope>
    <source>
        <strain evidence="1">CLIB 1444</strain>
    </source>
</reference>
<accession>A0ACA9YDJ0</accession>
<gene>
    <name evidence="1" type="ORF">CLIB1444_13S01266</name>
</gene>
<evidence type="ECO:0000313" key="1">
    <source>
        <dbReference type="EMBL" id="CAH6723141.1"/>
    </source>
</evidence>
<sequence>MKSVGQPLSTPSSIVDLPPLIIGGATFNYQYTDNPENAPIYEILDLAFSTGLIALDTSPYYGPSEILIGKALQELHQQGKWKRENYFICTKAGRVKLNDFDYSRESINASIRRSCERLGTSYLDLVYLHDIEFVQENDIYEALRELKLLKDQGIIKNFGVSGYPVDFLYKIALGAKNSDIGPLDAILSYSNGCIQNTILFDYYEKFLDCGIKKIMNGSILSMSLLRSGKTHDFHPAPAELKRSVEEVADYVAEHYHEDLAELATRFALKKWLFDEDSEWNNKVSIVLGLSNVKELKSAIDNYWKVKMNMENINDEDAVRFKKVQQLLGDHYNETWESGIEH</sequence>